<comment type="subcellular location">
    <subcellularLocation>
        <location evidence="1">Membrane</location>
        <topology evidence="1">Multi-pass membrane protein</topology>
    </subcellularLocation>
</comment>
<gene>
    <name evidence="8" type="ORF">VSDG_05700</name>
</gene>
<protein>
    <recommendedName>
        <fullName evidence="7">Rhodopsin domain-containing protein</fullName>
    </recommendedName>
</protein>
<feature type="transmembrane region" description="Helical" evidence="6">
    <location>
        <begin position="28"/>
        <end position="47"/>
    </location>
</feature>
<dbReference type="Pfam" id="PF20684">
    <property type="entry name" value="Fung_rhodopsin"/>
    <property type="match status" value="1"/>
</dbReference>
<organism evidence="8 9">
    <name type="scientific">Cytospora chrysosperma</name>
    <name type="common">Cytospora canker fungus</name>
    <name type="synonym">Sphaeria chrysosperma</name>
    <dbReference type="NCBI Taxonomy" id="252740"/>
    <lineage>
        <taxon>Eukaryota</taxon>
        <taxon>Fungi</taxon>
        <taxon>Dikarya</taxon>
        <taxon>Ascomycota</taxon>
        <taxon>Pezizomycotina</taxon>
        <taxon>Sordariomycetes</taxon>
        <taxon>Sordariomycetidae</taxon>
        <taxon>Diaporthales</taxon>
        <taxon>Cytosporaceae</taxon>
        <taxon>Cytospora</taxon>
    </lineage>
</organism>
<dbReference type="Proteomes" id="UP000284375">
    <property type="component" value="Unassembled WGS sequence"/>
</dbReference>
<evidence type="ECO:0000256" key="4">
    <source>
        <dbReference type="ARBA" id="ARBA00023136"/>
    </source>
</evidence>
<sequence>MTALQTGAATPPKGVTPDFDHPTDVLRTVNYVTQALSLVFVTLFMFLKYYAKTTVLRGTWNLDDYVTYVSYVLFIGYCIIGVIGEFYSSTHSSRIMTTRGIPADEETINIASEYGGGLNQWEVTTEQIVPFFQSGYAATIFYAPMAFTVKMALLLIIAKVFGPVHKKTIFLTWVFMGLLAGYYFAALVVKIRICWPISAYWEGDTSKCLDQRAIITADAIVSAVSDLVILLMPTPLTWSLQLPLRKKLRVTGILCAGGVATAFSVYRLGMIIAEGNSANQTIVFIKVILSGNAEVGIGLICACLPAVTAIYTRRRGGSKYTSGAYGARSGSKGWNAENTVASNQIYVNHSFHMATSPRDDEERRPGDPDQLSQDQIELVTKASWVKV</sequence>
<evidence type="ECO:0000313" key="9">
    <source>
        <dbReference type="Proteomes" id="UP000284375"/>
    </source>
</evidence>
<feature type="domain" description="Rhodopsin" evidence="7">
    <location>
        <begin position="55"/>
        <end position="311"/>
    </location>
</feature>
<evidence type="ECO:0000256" key="5">
    <source>
        <dbReference type="ARBA" id="ARBA00038359"/>
    </source>
</evidence>
<dbReference type="OrthoDB" id="5378633at2759"/>
<proteinExistence type="inferred from homology"/>
<feature type="transmembrane region" description="Helical" evidence="6">
    <location>
        <begin position="293"/>
        <end position="312"/>
    </location>
</feature>
<evidence type="ECO:0000256" key="3">
    <source>
        <dbReference type="ARBA" id="ARBA00022989"/>
    </source>
</evidence>
<feature type="transmembrane region" description="Helical" evidence="6">
    <location>
        <begin position="253"/>
        <end position="273"/>
    </location>
</feature>
<evidence type="ECO:0000259" key="7">
    <source>
        <dbReference type="Pfam" id="PF20684"/>
    </source>
</evidence>
<dbReference type="PANTHER" id="PTHR33048">
    <property type="entry name" value="PTH11-LIKE INTEGRAL MEMBRANE PROTEIN (AFU_ORTHOLOGUE AFUA_5G11245)"/>
    <property type="match status" value="1"/>
</dbReference>
<comment type="caution">
    <text evidence="8">The sequence shown here is derived from an EMBL/GenBank/DDBJ whole genome shotgun (WGS) entry which is preliminary data.</text>
</comment>
<name>A0A423VTA9_CYTCH</name>
<keyword evidence="9" id="KW-1185">Reference proteome</keyword>
<keyword evidence="2 6" id="KW-0812">Transmembrane</keyword>
<dbReference type="STRING" id="252740.A0A423VTA9"/>
<dbReference type="AlphaFoldDB" id="A0A423VTA9"/>
<evidence type="ECO:0000256" key="1">
    <source>
        <dbReference type="ARBA" id="ARBA00004141"/>
    </source>
</evidence>
<keyword evidence="4 6" id="KW-0472">Membrane</keyword>
<dbReference type="GO" id="GO:0016020">
    <property type="term" value="C:membrane"/>
    <property type="evidence" value="ECO:0007669"/>
    <property type="project" value="UniProtKB-SubCell"/>
</dbReference>
<keyword evidence="3 6" id="KW-1133">Transmembrane helix</keyword>
<dbReference type="EMBL" id="LJZO01000029">
    <property type="protein sequence ID" value="ROV94180.1"/>
    <property type="molecule type" value="Genomic_DNA"/>
</dbReference>
<reference evidence="8 9" key="1">
    <citation type="submission" date="2015-09" db="EMBL/GenBank/DDBJ databases">
        <title>Host preference determinants of Valsa canker pathogens revealed by comparative genomics.</title>
        <authorList>
            <person name="Yin Z."/>
            <person name="Huang L."/>
        </authorList>
    </citation>
    <scope>NUCLEOTIDE SEQUENCE [LARGE SCALE GENOMIC DNA]</scope>
    <source>
        <strain evidence="8 9">YSFL</strain>
    </source>
</reference>
<feature type="transmembrane region" description="Helical" evidence="6">
    <location>
        <begin position="170"/>
        <end position="193"/>
    </location>
</feature>
<evidence type="ECO:0000313" key="8">
    <source>
        <dbReference type="EMBL" id="ROV94180.1"/>
    </source>
</evidence>
<dbReference type="PANTHER" id="PTHR33048:SF108">
    <property type="entry name" value="INTEGRAL MEMBRANE PROTEIN"/>
    <property type="match status" value="1"/>
</dbReference>
<dbReference type="InterPro" id="IPR052337">
    <property type="entry name" value="SAT4-like"/>
</dbReference>
<feature type="transmembrane region" description="Helical" evidence="6">
    <location>
        <begin position="136"/>
        <end position="158"/>
    </location>
</feature>
<evidence type="ECO:0000256" key="6">
    <source>
        <dbReference type="SAM" id="Phobius"/>
    </source>
</evidence>
<accession>A0A423VTA9</accession>
<evidence type="ECO:0000256" key="2">
    <source>
        <dbReference type="ARBA" id="ARBA00022692"/>
    </source>
</evidence>
<dbReference type="InterPro" id="IPR049326">
    <property type="entry name" value="Rhodopsin_dom_fungi"/>
</dbReference>
<feature type="transmembrane region" description="Helical" evidence="6">
    <location>
        <begin position="68"/>
        <end position="87"/>
    </location>
</feature>
<comment type="similarity">
    <text evidence="5">Belongs to the SAT4 family.</text>
</comment>